<gene>
    <name evidence="3" type="ORF">P8C59_007479</name>
</gene>
<protein>
    <recommendedName>
        <fullName evidence="2">BTB domain-containing protein</fullName>
    </recommendedName>
</protein>
<dbReference type="Gene3D" id="3.30.710.10">
    <property type="entry name" value="Potassium Channel Kv1.1, Chain A"/>
    <property type="match status" value="1"/>
</dbReference>
<dbReference type="PANTHER" id="PTHR47843:SF6">
    <property type="entry name" value="BTB DOMAIN-CONTAINING PROTEIN"/>
    <property type="match status" value="1"/>
</dbReference>
<dbReference type="InterPro" id="IPR011333">
    <property type="entry name" value="SKP1/BTB/POZ_sf"/>
</dbReference>
<dbReference type="Pfam" id="PF00651">
    <property type="entry name" value="BTB"/>
    <property type="match status" value="1"/>
</dbReference>
<feature type="compositionally biased region" description="Basic and acidic residues" evidence="1">
    <location>
        <begin position="352"/>
        <end position="365"/>
    </location>
</feature>
<feature type="domain" description="BTB" evidence="2">
    <location>
        <begin position="96"/>
        <end position="166"/>
    </location>
</feature>
<keyword evidence="4" id="KW-1185">Reference proteome</keyword>
<sequence>MEEHADNPASHQGPAESSTTQQQQQQQQQPQPPPQPMRTLDDVMRAPTGTLPDVVVLEALPDVVTAAAAAVADEPELLDPREDLWLSTADGRYSSPVIPLRVGQPPRIETFYVHKHILLKSEYFERALCGDFREAAAQSINLPEEDPAIFHFVVAYLYEGRYDPIKPIASALTPESADKGKSRDLSEATGDDVSDTEHDAALSSNGSDPARNLRRLRQQRANRERRAAGGPAFSDQHLQPYNPRQKHPGFHRPSCSCPQCTTSSAGVGSRCWNCGATRAYSHAQNPAMMPPTPMYNTYYNAHMDEIRPAGFQPLRRPGAARPRRGDISPPGRAASPPPPPAPAAPVAANLPHLRDPRVSRVDPHRPRSQISIHGSTGEDRVWGEDLRTWLLAYELNLDVYILANKYLLDGLKHAVTRAVVDMLEAAGGDAALVPEMLFLCKKLWEGLPEADALLKMVFARVGFLQPWRYAMAGGADGGAKDMDHFLVQHPEIAALLLRELAARREEDVVPGRGLPSMERAWAPIGAVAAGGAAGRAYTPAQTHHGPNVPQYPTVNAWGPMWPNYPNGPAAGARTGAGPYVWGRAG</sequence>
<organism evidence="3 4">
    <name type="scientific">Phyllachora maydis</name>
    <dbReference type="NCBI Taxonomy" id="1825666"/>
    <lineage>
        <taxon>Eukaryota</taxon>
        <taxon>Fungi</taxon>
        <taxon>Dikarya</taxon>
        <taxon>Ascomycota</taxon>
        <taxon>Pezizomycotina</taxon>
        <taxon>Sordariomycetes</taxon>
        <taxon>Sordariomycetidae</taxon>
        <taxon>Phyllachorales</taxon>
        <taxon>Phyllachoraceae</taxon>
        <taxon>Phyllachora</taxon>
    </lineage>
</organism>
<feature type="region of interest" description="Disordered" evidence="1">
    <location>
        <begin position="173"/>
        <end position="259"/>
    </location>
</feature>
<name>A0AAD9I8U2_9PEZI</name>
<feature type="compositionally biased region" description="Basic and acidic residues" evidence="1">
    <location>
        <begin position="176"/>
        <end position="186"/>
    </location>
</feature>
<dbReference type="SUPFAM" id="SSF54695">
    <property type="entry name" value="POZ domain"/>
    <property type="match status" value="1"/>
</dbReference>
<dbReference type="AlphaFoldDB" id="A0AAD9I8U2"/>
<feature type="region of interest" description="Disordered" evidence="1">
    <location>
        <begin position="311"/>
        <end position="375"/>
    </location>
</feature>
<evidence type="ECO:0000259" key="2">
    <source>
        <dbReference type="PROSITE" id="PS50097"/>
    </source>
</evidence>
<reference evidence="3" key="1">
    <citation type="journal article" date="2023" name="Mol. Plant Microbe Interact.">
        <title>Elucidating the Obligate Nature and Biological Capacity of an Invasive Fungal Corn Pathogen.</title>
        <authorList>
            <person name="MacCready J.S."/>
            <person name="Roggenkamp E.M."/>
            <person name="Gdanetz K."/>
            <person name="Chilvers M.I."/>
        </authorList>
    </citation>
    <scope>NUCLEOTIDE SEQUENCE</scope>
    <source>
        <strain evidence="3">PM02</strain>
    </source>
</reference>
<dbReference type="PROSITE" id="PS50097">
    <property type="entry name" value="BTB"/>
    <property type="match status" value="1"/>
</dbReference>
<dbReference type="Proteomes" id="UP001217918">
    <property type="component" value="Unassembled WGS sequence"/>
</dbReference>
<proteinExistence type="predicted"/>
<evidence type="ECO:0000313" key="4">
    <source>
        <dbReference type="Proteomes" id="UP001217918"/>
    </source>
</evidence>
<dbReference type="EMBL" id="JAQQPM010000006">
    <property type="protein sequence ID" value="KAK2073181.1"/>
    <property type="molecule type" value="Genomic_DNA"/>
</dbReference>
<accession>A0AAD9I8U2</accession>
<evidence type="ECO:0000256" key="1">
    <source>
        <dbReference type="SAM" id="MobiDB-lite"/>
    </source>
</evidence>
<dbReference type="PANTHER" id="PTHR47843">
    <property type="entry name" value="BTB DOMAIN-CONTAINING PROTEIN-RELATED"/>
    <property type="match status" value="1"/>
</dbReference>
<dbReference type="CDD" id="cd18186">
    <property type="entry name" value="BTB_POZ_ZBTB_KLHL-like"/>
    <property type="match status" value="1"/>
</dbReference>
<evidence type="ECO:0000313" key="3">
    <source>
        <dbReference type="EMBL" id="KAK2073181.1"/>
    </source>
</evidence>
<dbReference type="InterPro" id="IPR000210">
    <property type="entry name" value="BTB/POZ_dom"/>
</dbReference>
<comment type="caution">
    <text evidence="3">The sequence shown here is derived from an EMBL/GenBank/DDBJ whole genome shotgun (WGS) entry which is preliminary data.</text>
</comment>
<feature type="region of interest" description="Disordered" evidence="1">
    <location>
        <begin position="1"/>
        <end position="45"/>
    </location>
</feature>